<gene>
    <name evidence="2" type="primary">LOC107761562</name>
</gene>
<dbReference type="RefSeq" id="XP_075107266.1">
    <property type="nucleotide sequence ID" value="XM_075251165.1"/>
</dbReference>
<sequence>MGEEFVDMKLEIEKTKVPPQPQRAHFVLIHGIGGGGWCWYKIRSLMENSGYKVTCLDLKGAGIDQADPNTIVSFDEYNKPLIDFLSSLPDSEQVILVGHSAGGLSVTDATHKFPKKVKVAVYIAATMLRTGFVTTQDVKDGVPDLSDFGEFADVYDMGFGSGPDQPPTSIVVKKSLQRKIIYHISPLEDSTLATMVLRPGPIQALQSARFKEEGEGAENVPRIYIRTAYDRVMKTEQQDAMIRKWQPQHVYTLESDHSPFFSAPFALFGLLLKVAASF</sequence>
<evidence type="ECO:0000313" key="1">
    <source>
        <dbReference type="Proteomes" id="UP000790787"/>
    </source>
</evidence>
<protein>
    <submittedName>
        <fullName evidence="2">Methylesterase 17-like</fullName>
    </submittedName>
</protein>
<name>A0AC58UCN8_TOBAC</name>
<evidence type="ECO:0000313" key="2">
    <source>
        <dbReference type="RefSeq" id="XP_075107266.1"/>
    </source>
</evidence>
<reference evidence="2" key="2">
    <citation type="submission" date="2025-08" db="UniProtKB">
        <authorList>
            <consortium name="RefSeq"/>
        </authorList>
    </citation>
    <scope>IDENTIFICATION</scope>
    <source>
        <tissue evidence="2">Leaf</tissue>
    </source>
</reference>
<accession>A0AC58UCN8</accession>
<keyword evidence="1" id="KW-1185">Reference proteome</keyword>
<organism evidence="1 2">
    <name type="scientific">Nicotiana tabacum</name>
    <name type="common">Common tobacco</name>
    <dbReference type="NCBI Taxonomy" id="4097"/>
    <lineage>
        <taxon>Eukaryota</taxon>
        <taxon>Viridiplantae</taxon>
        <taxon>Streptophyta</taxon>
        <taxon>Embryophyta</taxon>
        <taxon>Tracheophyta</taxon>
        <taxon>Spermatophyta</taxon>
        <taxon>Magnoliopsida</taxon>
        <taxon>eudicotyledons</taxon>
        <taxon>Gunneridae</taxon>
        <taxon>Pentapetalae</taxon>
        <taxon>asterids</taxon>
        <taxon>lamiids</taxon>
        <taxon>Solanales</taxon>
        <taxon>Solanaceae</taxon>
        <taxon>Nicotianoideae</taxon>
        <taxon>Nicotianeae</taxon>
        <taxon>Nicotiana</taxon>
    </lineage>
</organism>
<reference evidence="1" key="1">
    <citation type="journal article" date="2014" name="Nat. Commun.">
        <title>The tobacco genome sequence and its comparison with those of tomato and potato.</title>
        <authorList>
            <person name="Sierro N."/>
            <person name="Battey J.N."/>
            <person name="Ouadi S."/>
            <person name="Bakaher N."/>
            <person name="Bovet L."/>
            <person name="Willig A."/>
            <person name="Goepfert S."/>
            <person name="Peitsch M.C."/>
            <person name="Ivanov N.V."/>
        </authorList>
    </citation>
    <scope>NUCLEOTIDE SEQUENCE [LARGE SCALE GENOMIC DNA]</scope>
</reference>
<proteinExistence type="predicted"/>
<dbReference type="Proteomes" id="UP000790787">
    <property type="component" value="Chromosome 4"/>
</dbReference>